<dbReference type="InterPro" id="IPR014371">
    <property type="entry name" value="Oat_ACAT_DAG_ARE"/>
</dbReference>
<keyword evidence="5" id="KW-0256">Endoplasmic reticulum</keyword>
<dbReference type="PANTHER" id="PTHR10408:SF7">
    <property type="entry name" value="DIACYLGLYCEROL O-ACYLTRANSFERASE 1"/>
    <property type="match status" value="1"/>
</dbReference>
<dbReference type="Proteomes" id="UP000278807">
    <property type="component" value="Unassembled WGS sequence"/>
</dbReference>
<evidence type="ECO:0000256" key="3">
    <source>
        <dbReference type="ARBA" id="ARBA00013244"/>
    </source>
</evidence>
<dbReference type="GO" id="GO:0004144">
    <property type="term" value="F:diacylglycerol O-acyltransferase activity"/>
    <property type="evidence" value="ECO:0007669"/>
    <property type="project" value="UniProtKB-EC"/>
</dbReference>
<dbReference type="GO" id="GO:0005789">
    <property type="term" value="C:endoplasmic reticulum membrane"/>
    <property type="evidence" value="ECO:0007669"/>
    <property type="project" value="UniProtKB-SubCell"/>
</dbReference>
<evidence type="ECO:0000256" key="2">
    <source>
        <dbReference type="ARBA" id="ARBA00005189"/>
    </source>
</evidence>
<dbReference type="OrthoDB" id="10039049at2759"/>
<evidence type="ECO:0000256" key="4">
    <source>
        <dbReference type="ARBA" id="ARBA00022679"/>
    </source>
</evidence>
<protein>
    <recommendedName>
        <fullName evidence="3">diacylglycerol O-acyltransferase</fullName>
        <ecNumber evidence="3">2.3.1.20</ecNumber>
    </recommendedName>
</protein>
<evidence type="ECO:0000313" key="9">
    <source>
        <dbReference type="EMBL" id="VDN97378.1"/>
    </source>
</evidence>
<comment type="subcellular location">
    <subcellularLocation>
        <location evidence="1">Endoplasmic reticulum membrane</location>
        <topology evidence="1">Multi-pass membrane protein</topology>
    </subcellularLocation>
</comment>
<evidence type="ECO:0000256" key="1">
    <source>
        <dbReference type="ARBA" id="ARBA00004477"/>
    </source>
</evidence>
<organism evidence="9 10">
    <name type="scientific">Rodentolepis nana</name>
    <name type="common">Dwarf tapeworm</name>
    <name type="synonym">Hymenolepis nana</name>
    <dbReference type="NCBI Taxonomy" id="102285"/>
    <lineage>
        <taxon>Eukaryota</taxon>
        <taxon>Metazoa</taxon>
        <taxon>Spiralia</taxon>
        <taxon>Lophotrochozoa</taxon>
        <taxon>Platyhelminthes</taxon>
        <taxon>Cestoda</taxon>
        <taxon>Eucestoda</taxon>
        <taxon>Cyclophyllidea</taxon>
        <taxon>Hymenolepididae</taxon>
        <taxon>Rodentolepis</taxon>
    </lineage>
</organism>
<dbReference type="GO" id="GO:0019432">
    <property type="term" value="P:triglyceride biosynthetic process"/>
    <property type="evidence" value="ECO:0007669"/>
    <property type="project" value="TreeGrafter"/>
</dbReference>
<evidence type="ECO:0000256" key="7">
    <source>
        <dbReference type="SAM" id="MobiDB-lite"/>
    </source>
</evidence>
<keyword evidence="6" id="KW-0012">Acyltransferase</keyword>
<dbReference type="EMBL" id="UZAE01000599">
    <property type="protein sequence ID" value="VDN97378.1"/>
    <property type="molecule type" value="Genomic_DNA"/>
</dbReference>
<accession>A0A3P7RUU4</accession>
<dbReference type="EC" id="2.3.1.20" evidence="3"/>
<keyword evidence="10" id="KW-1185">Reference proteome</keyword>
<dbReference type="PANTHER" id="PTHR10408">
    <property type="entry name" value="STEROL O-ACYLTRANSFERASE"/>
    <property type="match status" value="1"/>
</dbReference>
<evidence type="ECO:0000313" key="10">
    <source>
        <dbReference type="Proteomes" id="UP000278807"/>
    </source>
</evidence>
<feature type="transmembrane region" description="Helical" evidence="8">
    <location>
        <begin position="39"/>
        <end position="60"/>
    </location>
</feature>
<evidence type="ECO:0000256" key="5">
    <source>
        <dbReference type="ARBA" id="ARBA00022824"/>
    </source>
</evidence>
<evidence type="ECO:0000256" key="6">
    <source>
        <dbReference type="ARBA" id="ARBA00023315"/>
    </source>
</evidence>
<keyword evidence="4" id="KW-0808">Transferase</keyword>
<proteinExistence type="predicted"/>
<feature type="region of interest" description="Disordered" evidence="7">
    <location>
        <begin position="122"/>
        <end position="143"/>
    </location>
</feature>
<comment type="pathway">
    <text evidence="2">Lipid metabolism.</text>
</comment>
<keyword evidence="8" id="KW-0812">Transmembrane</keyword>
<name>A0A3P7RUU4_RODNA</name>
<keyword evidence="8" id="KW-1133">Transmembrane helix</keyword>
<gene>
    <name evidence="9" type="ORF">HNAJ_LOCUS1519</name>
</gene>
<reference evidence="9 10" key="1">
    <citation type="submission" date="2018-11" db="EMBL/GenBank/DDBJ databases">
        <authorList>
            <consortium name="Pathogen Informatics"/>
        </authorList>
    </citation>
    <scope>NUCLEOTIDE SEQUENCE [LARGE SCALE GENOMIC DNA]</scope>
</reference>
<evidence type="ECO:0000256" key="8">
    <source>
        <dbReference type="SAM" id="Phobius"/>
    </source>
</evidence>
<dbReference type="AlphaFoldDB" id="A0A3P7RUU4"/>
<sequence>MMFYKFKVPNFVVLFLTSLNLASVIVFPTIVILNNDWSPYYTCPCTILYTIVFLKLWSYAHVNAWCRSAMKNSNSVKTKKQLLKTNHSVLKRKQENSNLGKAMSAFKEPVELETALLKRKKLNHGGNGENNVAENPDEAEEERKEADDVLMDLKEMELFKIYLNITEYPDNLTLSDLCYFMLAPTLCYELNFPLTFGIRKRFLLKRILELVSQINSNLPDSRCMYIRACHF</sequence>
<feature type="transmembrane region" description="Helical" evidence="8">
    <location>
        <begin position="12"/>
        <end position="33"/>
    </location>
</feature>
<keyword evidence="8" id="KW-0472">Membrane</keyword>